<evidence type="ECO:0000313" key="3">
    <source>
        <dbReference type="Proteomes" id="UP000289738"/>
    </source>
</evidence>
<evidence type="ECO:0000256" key="1">
    <source>
        <dbReference type="SAM" id="MobiDB-lite"/>
    </source>
</evidence>
<feature type="region of interest" description="Disordered" evidence="1">
    <location>
        <begin position="54"/>
        <end position="74"/>
    </location>
</feature>
<keyword evidence="3" id="KW-1185">Reference proteome</keyword>
<proteinExistence type="predicted"/>
<name>A0A445C1I6_ARAHY</name>
<dbReference type="Proteomes" id="UP000289738">
    <property type="component" value="Chromosome A08"/>
</dbReference>
<sequence length="128" mass="15004">MKQASLFEFKLQSPPTLTLPNFGWEKKLNCTKVFFHLCIPHFLASKTLVVPFKQEDPPNVTPDSSTTVNSKSDHDNSMMMFQEMYMDIFKWKEQIDKQMMELSNTVYAPSEIEAIKPIRLREKQRTVE</sequence>
<gene>
    <name evidence="2" type="ORF">Ahy_A08g041055</name>
</gene>
<reference evidence="2 3" key="1">
    <citation type="submission" date="2019-01" db="EMBL/GenBank/DDBJ databases">
        <title>Sequencing of cultivated peanut Arachis hypogaea provides insights into genome evolution and oil improvement.</title>
        <authorList>
            <person name="Chen X."/>
        </authorList>
    </citation>
    <scope>NUCLEOTIDE SEQUENCE [LARGE SCALE GENOMIC DNA]</scope>
    <source>
        <strain evidence="3">cv. Fuhuasheng</strain>
        <tissue evidence="2">Leaves</tissue>
    </source>
</reference>
<dbReference type="AlphaFoldDB" id="A0A445C1I6"/>
<comment type="caution">
    <text evidence="2">The sequence shown here is derived from an EMBL/GenBank/DDBJ whole genome shotgun (WGS) entry which is preliminary data.</text>
</comment>
<evidence type="ECO:0000313" key="2">
    <source>
        <dbReference type="EMBL" id="RYR44778.1"/>
    </source>
</evidence>
<protein>
    <submittedName>
        <fullName evidence="2">Uncharacterized protein</fullName>
    </submittedName>
</protein>
<dbReference type="EMBL" id="SDMP01000008">
    <property type="protein sequence ID" value="RYR44778.1"/>
    <property type="molecule type" value="Genomic_DNA"/>
</dbReference>
<accession>A0A445C1I6</accession>
<feature type="compositionally biased region" description="Polar residues" evidence="1">
    <location>
        <begin position="61"/>
        <end position="70"/>
    </location>
</feature>
<organism evidence="2 3">
    <name type="scientific">Arachis hypogaea</name>
    <name type="common">Peanut</name>
    <dbReference type="NCBI Taxonomy" id="3818"/>
    <lineage>
        <taxon>Eukaryota</taxon>
        <taxon>Viridiplantae</taxon>
        <taxon>Streptophyta</taxon>
        <taxon>Embryophyta</taxon>
        <taxon>Tracheophyta</taxon>
        <taxon>Spermatophyta</taxon>
        <taxon>Magnoliopsida</taxon>
        <taxon>eudicotyledons</taxon>
        <taxon>Gunneridae</taxon>
        <taxon>Pentapetalae</taxon>
        <taxon>rosids</taxon>
        <taxon>fabids</taxon>
        <taxon>Fabales</taxon>
        <taxon>Fabaceae</taxon>
        <taxon>Papilionoideae</taxon>
        <taxon>50 kb inversion clade</taxon>
        <taxon>dalbergioids sensu lato</taxon>
        <taxon>Dalbergieae</taxon>
        <taxon>Pterocarpus clade</taxon>
        <taxon>Arachis</taxon>
    </lineage>
</organism>